<feature type="non-terminal residue" evidence="3">
    <location>
        <position position="148"/>
    </location>
</feature>
<dbReference type="InterPro" id="IPR001623">
    <property type="entry name" value="DnaJ_domain"/>
</dbReference>
<dbReference type="CDD" id="cd06257">
    <property type="entry name" value="DnaJ"/>
    <property type="match status" value="1"/>
</dbReference>
<dbReference type="GO" id="GO:0005789">
    <property type="term" value="C:endoplasmic reticulum membrane"/>
    <property type="evidence" value="ECO:0007669"/>
    <property type="project" value="TreeGrafter"/>
</dbReference>
<sequence length="148" mass="15634">MEVNRDEALRCLDIAKRHLSSGNYASARKFASKSVSLFPTKQAEAFVAKVDAEEASASSSTPSSTKSSPNPGSTKPTTATSSSSASASSSARPTSTPPRARSTPVEREYTPEQVAAVKAVRASGGDFYKVLGVKKDATETEIKKAYRK</sequence>
<reference evidence="3" key="1">
    <citation type="journal article" date="2020" name="Fungal Divers.">
        <title>Resolving the Mortierellaceae phylogeny through synthesis of multi-gene phylogenetics and phylogenomics.</title>
        <authorList>
            <person name="Vandepol N."/>
            <person name="Liber J."/>
            <person name="Desiro A."/>
            <person name="Na H."/>
            <person name="Kennedy M."/>
            <person name="Barry K."/>
            <person name="Grigoriev I.V."/>
            <person name="Miller A.N."/>
            <person name="O'Donnell K."/>
            <person name="Stajich J.E."/>
            <person name="Bonito G."/>
        </authorList>
    </citation>
    <scope>NUCLEOTIDE SEQUENCE</scope>
    <source>
        <strain evidence="3">KOD1015</strain>
    </source>
</reference>
<evidence type="ECO:0000313" key="3">
    <source>
        <dbReference type="EMBL" id="KAF9578646.1"/>
    </source>
</evidence>
<dbReference type="GO" id="GO:0030544">
    <property type="term" value="F:Hsp70 protein binding"/>
    <property type="evidence" value="ECO:0007669"/>
    <property type="project" value="TreeGrafter"/>
</dbReference>
<proteinExistence type="predicted"/>
<evidence type="ECO:0000256" key="1">
    <source>
        <dbReference type="SAM" id="MobiDB-lite"/>
    </source>
</evidence>
<evidence type="ECO:0000259" key="2">
    <source>
        <dbReference type="Pfam" id="PF00226"/>
    </source>
</evidence>
<dbReference type="Pfam" id="PF00226">
    <property type="entry name" value="DnaJ"/>
    <property type="match status" value="1"/>
</dbReference>
<dbReference type="PANTHER" id="PTHR43908:SF3">
    <property type="entry name" value="AT29763P-RELATED"/>
    <property type="match status" value="1"/>
</dbReference>
<keyword evidence="4" id="KW-1185">Reference proteome</keyword>
<dbReference type="InterPro" id="IPR051100">
    <property type="entry name" value="DnaJ_subfamily_B/C"/>
</dbReference>
<dbReference type="GO" id="GO:0071218">
    <property type="term" value="P:cellular response to misfolded protein"/>
    <property type="evidence" value="ECO:0007669"/>
    <property type="project" value="TreeGrafter"/>
</dbReference>
<dbReference type="OrthoDB" id="1507364at2759"/>
<dbReference type="InterPro" id="IPR036869">
    <property type="entry name" value="J_dom_sf"/>
</dbReference>
<organism evidence="3 4">
    <name type="scientific">Lunasporangiospora selenospora</name>
    <dbReference type="NCBI Taxonomy" id="979761"/>
    <lineage>
        <taxon>Eukaryota</taxon>
        <taxon>Fungi</taxon>
        <taxon>Fungi incertae sedis</taxon>
        <taxon>Mucoromycota</taxon>
        <taxon>Mortierellomycotina</taxon>
        <taxon>Mortierellomycetes</taxon>
        <taxon>Mortierellales</taxon>
        <taxon>Mortierellaceae</taxon>
        <taxon>Lunasporangiospora</taxon>
    </lineage>
</organism>
<feature type="compositionally biased region" description="Low complexity" evidence="1">
    <location>
        <begin position="55"/>
        <end position="103"/>
    </location>
</feature>
<comment type="caution">
    <text evidence="3">The sequence shown here is derived from an EMBL/GenBank/DDBJ whole genome shotgun (WGS) entry which is preliminary data.</text>
</comment>
<feature type="region of interest" description="Disordered" evidence="1">
    <location>
        <begin position="51"/>
        <end position="111"/>
    </location>
</feature>
<dbReference type="Proteomes" id="UP000780801">
    <property type="component" value="Unassembled WGS sequence"/>
</dbReference>
<dbReference type="PANTHER" id="PTHR43908">
    <property type="entry name" value="AT29763P-RELATED"/>
    <property type="match status" value="1"/>
</dbReference>
<dbReference type="SUPFAM" id="SSF46565">
    <property type="entry name" value="Chaperone J-domain"/>
    <property type="match status" value="1"/>
</dbReference>
<accession>A0A9P6FPW9</accession>
<feature type="domain" description="J" evidence="2">
    <location>
        <begin position="126"/>
        <end position="148"/>
    </location>
</feature>
<gene>
    <name evidence="3" type="ORF">BGW38_005453</name>
</gene>
<dbReference type="PRINTS" id="PR00625">
    <property type="entry name" value="JDOMAIN"/>
</dbReference>
<dbReference type="AlphaFoldDB" id="A0A9P6FPW9"/>
<evidence type="ECO:0000313" key="4">
    <source>
        <dbReference type="Proteomes" id="UP000780801"/>
    </source>
</evidence>
<protein>
    <recommendedName>
        <fullName evidence="2">J domain-containing protein</fullName>
    </recommendedName>
</protein>
<dbReference type="Gene3D" id="1.10.287.110">
    <property type="entry name" value="DnaJ domain"/>
    <property type="match status" value="1"/>
</dbReference>
<dbReference type="EMBL" id="JAABOA010003459">
    <property type="protein sequence ID" value="KAF9578646.1"/>
    <property type="molecule type" value="Genomic_DNA"/>
</dbReference>
<name>A0A9P6FPW9_9FUNG</name>